<name>G3HA32_CRIGR</name>
<dbReference type="eggNOG" id="KOG0619">
    <property type="taxonomic scope" value="Eukaryota"/>
</dbReference>
<dbReference type="PANTHER" id="PTHR24370:SF10">
    <property type="entry name" value="LEUCINE-RICH REPEAT AND WD REPEAT-CONTAINING PROTEIN 1"/>
    <property type="match status" value="1"/>
</dbReference>
<accession>G3HA32</accession>
<dbReference type="InterPro" id="IPR052489">
    <property type="entry name" value="LRWD1"/>
</dbReference>
<reference evidence="3" key="1">
    <citation type="journal article" date="2011" name="Nat. Biotechnol.">
        <title>The genomic sequence of the Chinese hamster ovary (CHO)-K1 cell line.</title>
        <authorList>
            <person name="Xu X."/>
            <person name="Nagarajan H."/>
            <person name="Lewis N.E."/>
            <person name="Pan S."/>
            <person name="Cai Z."/>
            <person name="Liu X."/>
            <person name="Chen W."/>
            <person name="Xie M."/>
            <person name="Wang W."/>
            <person name="Hammond S."/>
            <person name="Andersen M.R."/>
            <person name="Neff N."/>
            <person name="Passarelli B."/>
            <person name="Koh W."/>
            <person name="Fan H.C."/>
            <person name="Wang J."/>
            <person name="Gui Y."/>
            <person name="Lee K.H."/>
            <person name="Betenbaugh M.J."/>
            <person name="Quake S.R."/>
            <person name="Famili I."/>
            <person name="Palsson B.O."/>
            <person name="Wang J."/>
        </authorList>
    </citation>
    <scope>NUCLEOTIDE SEQUENCE [LARGE SCALE GENOMIC DNA]</scope>
    <source>
        <strain evidence="3">CHO K1 cell line</strain>
    </source>
</reference>
<dbReference type="InterPro" id="IPR056160">
    <property type="entry name" value="WD_LRWD1"/>
</dbReference>
<proteinExistence type="predicted"/>
<dbReference type="InterPro" id="IPR036322">
    <property type="entry name" value="WD40_repeat_dom_sf"/>
</dbReference>
<dbReference type="Gene3D" id="2.130.10.10">
    <property type="entry name" value="YVTN repeat-like/Quinoprotein amine dehydrogenase"/>
    <property type="match status" value="1"/>
</dbReference>
<dbReference type="GO" id="GO:0003682">
    <property type="term" value="F:chromatin binding"/>
    <property type="evidence" value="ECO:0007669"/>
    <property type="project" value="TreeGrafter"/>
</dbReference>
<dbReference type="InterPro" id="IPR015943">
    <property type="entry name" value="WD40/YVTN_repeat-like_dom_sf"/>
</dbReference>
<dbReference type="InParanoid" id="G3HA32"/>
<evidence type="ECO:0000313" key="3">
    <source>
        <dbReference type="Proteomes" id="UP000001075"/>
    </source>
</evidence>
<dbReference type="PANTHER" id="PTHR24370">
    <property type="entry name" value="OPTICIN"/>
    <property type="match status" value="1"/>
</dbReference>
<dbReference type="EMBL" id="JH000243">
    <property type="protein sequence ID" value="EGW01845.1"/>
    <property type="molecule type" value="Genomic_DNA"/>
</dbReference>
<evidence type="ECO:0000313" key="2">
    <source>
        <dbReference type="EMBL" id="EGW01845.1"/>
    </source>
</evidence>
<dbReference type="GO" id="GO:0071169">
    <property type="term" value="P:establishment of protein localization to chromatin"/>
    <property type="evidence" value="ECO:0007669"/>
    <property type="project" value="TreeGrafter"/>
</dbReference>
<organism evidence="2 3">
    <name type="scientific">Cricetulus griseus</name>
    <name type="common">Chinese hamster</name>
    <name type="synonym">Cricetulus barabensis griseus</name>
    <dbReference type="NCBI Taxonomy" id="10029"/>
    <lineage>
        <taxon>Eukaryota</taxon>
        <taxon>Metazoa</taxon>
        <taxon>Chordata</taxon>
        <taxon>Craniata</taxon>
        <taxon>Vertebrata</taxon>
        <taxon>Euteleostomi</taxon>
        <taxon>Mammalia</taxon>
        <taxon>Eutheria</taxon>
        <taxon>Euarchontoglires</taxon>
        <taxon>Glires</taxon>
        <taxon>Rodentia</taxon>
        <taxon>Myomorpha</taxon>
        <taxon>Muroidea</taxon>
        <taxon>Cricetidae</taxon>
        <taxon>Cricetinae</taxon>
        <taxon>Cricetulus</taxon>
    </lineage>
</organism>
<dbReference type="Proteomes" id="UP000001075">
    <property type="component" value="Unassembled WGS sequence"/>
</dbReference>
<evidence type="ECO:0000259" key="1">
    <source>
        <dbReference type="Pfam" id="PF23215"/>
    </source>
</evidence>
<gene>
    <name evidence="2" type="ORF">I79_007275</name>
</gene>
<dbReference type="PaxDb" id="10029-XP_007622445.1"/>
<dbReference type="Pfam" id="PF23215">
    <property type="entry name" value="WD_LRWD1"/>
    <property type="match status" value="1"/>
</dbReference>
<sequence length="115" mass="12748">MWGGVDCQTGIVLHKYKVPGEDFFSVAWTALTVVTQAGHKKRWNMLAAAGLRGMIRLLHVRAGFCCSVIRAHKKAIATLCFSPTHETHLFSKTLTSELYQHCSLSALLSWVSFLG</sequence>
<dbReference type="AlphaFoldDB" id="G3HA32"/>
<dbReference type="SUPFAM" id="SSF50978">
    <property type="entry name" value="WD40 repeat-like"/>
    <property type="match status" value="1"/>
</dbReference>
<dbReference type="GO" id="GO:0005664">
    <property type="term" value="C:nuclear origin of replication recognition complex"/>
    <property type="evidence" value="ECO:0007669"/>
    <property type="project" value="TreeGrafter"/>
</dbReference>
<protein>
    <submittedName>
        <fullName evidence="2">Leucine-rich repeat and WD repeat-containing protein 1</fullName>
    </submittedName>
</protein>
<feature type="domain" description="Leucine-rich repeat and WD repeat-containing protein 1 WD" evidence="1">
    <location>
        <begin position="5"/>
        <end position="93"/>
    </location>
</feature>
<dbReference type="GO" id="GO:0006325">
    <property type="term" value="P:chromatin organization"/>
    <property type="evidence" value="ECO:0007669"/>
    <property type="project" value="TreeGrafter"/>
</dbReference>
<dbReference type="STRING" id="10029.G3HA32"/>